<comment type="catalytic activity">
    <reaction evidence="10 11">
        <text>7-carboxy-7-carbaguanine + NH4(+) + 2 ATP = 7-cyano-7-carbaguanine + 2 AMP + 2 diphosphate + 2 H(+)</text>
        <dbReference type="Rhea" id="RHEA:27982"/>
        <dbReference type="ChEBI" id="CHEBI:15378"/>
        <dbReference type="ChEBI" id="CHEBI:28938"/>
        <dbReference type="ChEBI" id="CHEBI:30616"/>
        <dbReference type="ChEBI" id="CHEBI:33019"/>
        <dbReference type="ChEBI" id="CHEBI:45075"/>
        <dbReference type="ChEBI" id="CHEBI:61036"/>
        <dbReference type="ChEBI" id="CHEBI:456215"/>
        <dbReference type="EC" id="6.3.4.20"/>
    </reaction>
</comment>
<comment type="similarity">
    <text evidence="8 11">Belongs to the QueC family.</text>
</comment>
<comment type="caution">
    <text evidence="13">The sequence shown here is derived from an EMBL/GenBank/DDBJ whole genome shotgun (WGS) entry which is preliminary data.</text>
</comment>
<dbReference type="InterPro" id="IPR014729">
    <property type="entry name" value="Rossmann-like_a/b/a_fold"/>
</dbReference>
<dbReference type="PANTHER" id="PTHR42914">
    <property type="entry name" value="7-CYANO-7-DEAZAGUANINE SYNTHASE"/>
    <property type="match status" value="1"/>
</dbReference>
<proteinExistence type="inferred from homology"/>
<evidence type="ECO:0000256" key="6">
    <source>
        <dbReference type="ARBA" id="ARBA00022833"/>
    </source>
</evidence>
<keyword evidence="3 11" id="KW-0479">Metal-binding</keyword>
<dbReference type="HAMAP" id="MF_01633">
    <property type="entry name" value="QueC"/>
    <property type="match status" value="1"/>
</dbReference>
<organism evidence="13 14">
    <name type="scientific">Verticiella sediminum</name>
    <dbReference type="NCBI Taxonomy" id="1247510"/>
    <lineage>
        <taxon>Bacteria</taxon>
        <taxon>Pseudomonadati</taxon>
        <taxon>Pseudomonadota</taxon>
        <taxon>Betaproteobacteria</taxon>
        <taxon>Burkholderiales</taxon>
        <taxon>Alcaligenaceae</taxon>
        <taxon>Verticiella</taxon>
    </lineage>
</organism>
<dbReference type="GO" id="GO:0008270">
    <property type="term" value="F:zinc ion binding"/>
    <property type="evidence" value="ECO:0007669"/>
    <property type="project" value="UniProtKB-UniRule"/>
</dbReference>
<dbReference type="CDD" id="cd01995">
    <property type="entry name" value="QueC-like"/>
    <property type="match status" value="1"/>
</dbReference>
<name>A0A556AWM5_9BURK</name>
<feature type="binding site" evidence="11">
    <location>
        <begin position="12"/>
        <end position="22"/>
    </location>
    <ligand>
        <name>ATP</name>
        <dbReference type="ChEBI" id="CHEBI:30616"/>
    </ligand>
</feature>
<keyword evidence="6 11" id="KW-0862">Zinc</keyword>
<feature type="region of interest" description="Disordered" evidence="12">
    <location>
        <begin position="238"/>
        <end position="302"/>
    </location>
</feature>
<reference evidence="13 14" key="1">
    <citation type="submission" date="2019-07" db="EMBL/GenBank/DDBJ databases">
        <title>Qingshengfaniella alkalisoli gen. nov., sp. nov., isolated from saline soil.</title>
        <authorList>
            <person name="Xu L."/>
            <person name="Huang X.-X."/>
            <person name="Sun J.-Q."/>
        </authorList>
    </citation>
    <scope>NUCLEOTIDE SEQUENCE [LARGE SCALE GENOMIC DNA]</scope>
    <source>
        <strain evidence="13 14">DSM 27279</strain>
    </source>
</reference>
<dbReference type="Proteomes" id="UP000318405">
    <property type="component" value="Unassembled WGS sequence"/>
</dbReference>
<sequence length="302" mass="32778">MNLNHRRALVLFSGGQDSTACLAWALDRYAHVETVGFDYGQRHRIELDCRTHVRDRIAAAFPAWAPRLGDDHLLRVDVLGEISDTALTRDAEVQMQANGLPNTFVPGRNLLFLTLAGALAYRRNLDVIVGGMCETDYSGYPDCRDVTIKAMQVALNLGTDRAFVFETPLMWLDKAETWQLTQDLGGDALVEIVRADTHTCYLGERGELHDWGHGCGTCPACALRARGYAQWRGALSGEMAAQRPEGRPHSTTARPPEGGAASLGEVAAQRPEGRPHSAAARPPEGGAASLGEVAAQRPEGRP</sequence>
<dbReference type="InterPro" id="IPR018317">
    <property type="entry name" value="QueC"/>
</dbReference>
<evidence type="ECO:0000256" key="3">
    <source>
        <dbReference type="ARBA" id="ARBA00022723"/>
    </source>
</evidence>
<evidence type="ECO:0000313" key="13">
    <source>
        <dbReference type="EMBL" id="TSH97353.1"/>
    </source>
</evidence>
<dbReference type="PANTHER" id="PTHR42914:SF1">
    <property type="entry name" value="7-CYANO-7-DEAZAGUANINE SYNTHASE"/>
    <property type="match status" value="1"/>
</dbReference>
<evidence type="ECO:0000256" key="11">
    <source>
        <dbReference type="HAMAP-Rule" id="MF_01633"/>
    </source>
</evidence>
<feature type="binding site" evidence="11">
    <location>
        <position position="221"/>
    </location>
    <ligand>
        <name>Zn(2+)</name>
        <dbReference type="ChEBI" id="CHEBI:29105"/>
    </ligand>
</feature>
<feature type="binding site" evidence="11">
    <location>
        <position position="200"/>
    </location>
    <ligand>
        <name>Zn(2+)</name>
        <dbReference type="ChEBI" id="CHEBI:29105"/>
    </ligand>
</feature>
<evidence type="ECO:0000256" key="7">
    <source>
        <dbReference type="ARBA" id="ARBA00022840"/>
    </source>
</evidence>
<comment type="function">
    <text evidence="11">Catalyzes the ATP-dependent conversion of 7-carboxy-7-deazaguanine (CDG) to 7-cyano-7-deazaguanine (preQ(0)).</text>
</comment>
<accession>A0A556AWM5</accession>
<dbReference type="Pfam" id="PF06508">
    <property type="entry name" value="QueC"/>
    <property type="match status" value="1"/>
</dbReference>
<dbReference type="UniPathway" id="UPA00391"/>
<dbReference type="NCBIfam" id="TIGR00364">
    <property type="entry name" value="7-cyano-7-deazaguanine synthase QueC"/>
    <property type="match status" value="1"/>
</dbReference>
<evidence type="ECO:0000256" key="2">
    <source>
        <dbReference type="ARBA" id="ARBA00022598"/>
    </source>
</evidence>
<evidence type="ECO:0000313" key="14">
    <source>
        <dbReference type="Proteomes" id="UP000318405"/>
    </source>
</evidence>
<evidence type="ECO:0000256" key="5">
    <source>
        <dbReference type="ARBA" id="ARBA00022785"/>
    </source>
</evidence>
<dbReference type="AlphaFoldDB" id="A0A556AWM5"/>
<dbReference type="GO" id="GO:0008616">
    <property type="term" value="P:tRNA queuosine(34) biosynthetic process"/>
    <property type="evidence" value="ECO:0007669"/>
    <property type="project" value="UniProtKB-UniRule"/>
</dbReference>
<protein>
    <recommendedName>
        <fullName evidence="9 11">7-cyano-7-deazaguanine synthase</fullName>
        <ecNumber evidence="9 11">6.3.4.20</ecNumber>
    </recommendedName>
    <alternativeName>
        <fullName evidence="11">7-cyano-7-carbaguanine synthase</fullName>
    </alternativeName>
    <alternativeName>
        <fullName evidence="11">PreQ(0) synthase</fullName>
    </alternativeName>
    <alternativeName>
        <fullName evidence="11">Queuosine biosynthesis protein QueC</fullName>
    </alternativeName>
</protein>
<evidence type="ECO:0000256" key="4">
    <source>
        <dbReference type="ARBA" id="ARBA00022741"/>
    </source>
</evidence>
<evidence type="ECO:0000256" key="12">
    <source>
        <dbReference type="SAM" id="MobiDB-lite"/>
    </source>
</evidence>
<comment type="pathway">
    <text evidence="1 11">Purine metabolism; 7-cyano-7-deazaguanine biosynthesis.</text>
</comment>
<dbReference type="GO" id="GO:0016879">
    <property type="term" value="F:ligase activity, forming carbon-nitrogen bonds"/>
    <property type="evidence" value="ECO:0007669"/>
    <property type="project" value="UniProtKB-UniRule"/>
</dbReference>
<evidence type="ECO:0000256" key="9">
    <source>
        <dbReference type="ARBA" id="ARBA00039149"/>
    </source>
</evidence>
<evidence type="ECO:0000256" key="8">
    <source>
        <dbReference type="ARBA" id="ARBA00037993"/>
    </source>
</evidence>
<evidence type="ECO:0000256" key="1">
    <source>
        <dbReference type="ARBA" id="ARBA00005061"/>
    </source>
</evidence>
<keyword evidence="5 11" id="KW-0671">Queuosine biosynthesis</keyword>
<feature type="binding site" evidence="11">
    <location>
        <position position="215"/>
    </location>
    <ligand>
        <name>Zn(2+)</name>
        <dbReference type="ChEBI" id="CHEBI:29105"/>
    </ligand>
</feature>
<keyword evidence="2 11" id="KW-0436">Ligase</keyword>
<dbReference type="EMBL" id="VLTJ01000010">
    <property type="protein sequence ID" value="TSH97353.1"/>
    <property type="molecule type" value="Genomic_DNA"/>
</dbReference>
<dbReference type="SUPFAM" id="SSF52402">
    <property type="entry name" value="Adenine nucleotide alpha hydrolases-like"/>
    <property type="match status" value="1"/>
</dbReference>
<evidence type="ECO:0000256" key="10">
    <source>
        <dbReference type="ARBA" id="ARBA00047890"/>
    </source>
</evidence>
<comment type="cofactor">
    <cofactor evidence="11">
        <name>Zn(2+)</name>
        <dbReference type="ChEBI" id="CHEBI:29105"/>
    </cofactor>
    <text evidence="11">Binds 1 zinc ion per subunit.</text>
</comment>
<dbReference type="Gene3D" id="3.40.50.620">
    <property type="entry name" value="HUPs"/>
    <property type="match status" value="1"/>
</dbReference>
<keyword evidence="14" id="KW-1185">Reference proteome</keyword>
<dbReference type="OrthoDB" id="9789567at2"/>
<keyword evidence="4 11" id="KW-0547">Nucleotide-binding</keyword>
<gene>
    <name evidence="11 13" type="primary">queC</name>
    <name evidence="13" type="ORF">FOZ76_06420</name>
</gene>
<dbReference type="GO" id="GO:0005524">
    <property type="term" value="F:ATP binding"/>
    <property type="evidence" value="ECO:0007669"/>
    <property type="project" value="UniProtKB-UniRule"/>
</dbReference>
<dbReference type="EC" id="6.3.4.20" evidence="9 11"/>
<keyword evidence="7 11" id="KW-0067">ATP-binding</keyword>
<feature type="binding site" evidence="11">
    <location>
        <position position="218"/>
    </location>
    <ligand>
        <name>Zn(2+)</name>
        <dbReference type="ChEBI" id="CHEBI:29105"/>
    </ligand>
</feature>